<dbReference type="RefSeq" id="WP_299188494.1">
    <property type="nucleotide sequence ID" value="NZ_BAAAGE010000009.1"/>
</dbReference>
<sequence>MKLIEFLKNIEEIDEESVLYVKRIDDQFSRESEVTILNLTEEELEWKTFEVTEKKCPGFVYFMEVFLIKEFMEDIANREYPTVEKKCERLIHYVEFDA</sequence>
<dbReference type="EMBL" id="BAAAGE010000009">
    <property type="protein sequence ID" value="GAA0733956.1"/>
    <property type="molecule type" value="Genomic_DNA"/>
</dbReference>
<organism evidence="1 2">
    <name type="scientific">Aquimarina litoralis</name>
    <dbReference type="NCBI Taxonomy" id="584605"/>
    <lineage>
        <taxon>Bacteria</taxon>
        <taxon>Pseudomonadati</taxon>
        <taxon>Bacteroidota</taxon>
        <taxon>Flavobacteriia</taxon>
        <taxon>Flavobacteriales</taxon>
        <taxon>Flavobacteriaceae</taxon>
        <taxon>Aquimarina</taxon>
    </lineage>
</organism>
<accession>A0ABP3UH14</accession>
<comment type="caution">
    <text evidence="1">The sequence shown here is derived from an EMBL/GenBank/DDBJ whole genome shotgun (WGS) entry which is preliminary data.</text>
</comment>
<gene>
    <name evidence="1" type="ORF">GCM10009430_48590</name>
</gene>
<proteinExistence type="predicted"/>
<dbReference type="Proteomes" id="UP001501758">
    <property type="component" value="Unassembled WGS sequence"/>
</dbReference>
<keyword evidence="2" id="KW-1185">Reference proteome</keyword>
<evidence type="ECO:0000313" key="2">
    <source>
        <dbReference type="Proteomes" id="UP001501758"/>
    </source>
</evidence>
<evidence type="ECO:0000313" key="1">
    <source>
        <dbReference type="EMBL" id="GAA0733956.1"/>
    </source>
</evidence>
<protein>
    <submittedName>
        <fullName evidence="1">Uncharacterized protein</fullName>
    </submittedName>
</protein>
<name>A0ABP3UH14_9FLAO</name>
<reference evidence="2" key="1">
    <citation type="journal article" date="2019" name="Int. J. Syst. Evol. Microbiol.">
        <title>The Global Catalogue of Microorganisms (GCM) 10K type strain sequencing project: providing services to taxonomists for standard genome sequencing and annotation.</title>
        <authorList>
            <consortium name="The Broad Institute Genomics Platform"/>
            <consortium name="The Broad Institute Genome Sequencing Center for Infectious Disease"/>
            <person name="Wu L."/>
            <person name="Ma J."/>
        </authorList>
    </citation>
    <scope>NUCLEOTIDE SEQUENCE [LARGE SCALE GENOMIC DNA]</scope>
    <source>
        <strain evidence="2">JCM 15974</strain>
    </source>
</reference>